<gene>
    <name evidence="2" type="ORF">VNO80_14299</name>
</gene>
<evidence type="ECO:0000256" key="1">
    <source>
        <dbReference type="SAM" id="Phobius"/>
    </source>
</evidence>
<comment type="caution">
    <text evidence="2">The sequence shown here is derived from an EMBL/GenBank/DDBJ whole genome shotgun (WGS) entry which is preliminary data.</text>
</comment>
<accession>A0AAN9R1R2</accession>
<keyword evidence="3" id="KW-1185">Reference proteome</keyword>
<feature type="transmembrane region" description="Helical" evidence="1">
    <location>
        <begin position="46"/>
        <end position="64"/>
    </location>
</feature>
<dbReference type="AlphaFoldDB" id="A0AAN9R1R2"/>
<evidence type="ECO:0000313" key="2">
    <source>
        <dbReference type="EMBL" id="KAK7355054.1"/>
    </source>
</evidence>
<proteinExistence type="predicted"/>
<dbReference type="EMBL" id="JAYMYR010000006">
    <property type="protein sequence ID" value="KAK7355054.1"/>
    <property type="molecule type" value="Genomic_DNA"/>
</dbReference>
<evidence type="ECO:0000313" key="3">
    <source>
        <dbReference type="Proteomes" id="UP001374584"/>
    </source>
</evidence>
<dbReference type="Proteomes" id="UP001374584">
    <property type="component" value="Unassembled WGS sequence"/>
</dbReference>
<reference evidence="2 3" key="1">
    <citation type="submission" date="2024-01" db="EMBL/GenBank/DDBJ databases">
        <title>The genomes of 5 underutilized Papilionoideae crops provide insights into root nodulation and disease resistanc.</title>
        <authorList>
            <person name="Jiang F."/>
        </authorList>
    </citation>
    <scope>NUCLEOTIDE SEQUENCE [LARGE SCALE GENOMIC DNA]</scope>
    <source>
        <strain evidence="2">JINMINGXINNONG_FW02</strain>
        <tissue evidence="2">Leaves</tissue>
    </source>
</reference>
<keyword evidence="1" id="KW-0472">Membrane</keyword>
<name>A0AAN9R1R2_PHACN</name>
<keyword evidence="1" id="KW-0812">Transmembrane</keyword>
<sequence length="79" mass="8771">MMSAFPCDGFMSMKDLRGLVARCNFCSFIFFPFFVGSKFYPDKVNFPAIFASFLPFGAFAAAAIDSSTTTPSRFFCLIC</sequence>
<feature type="transmembrane region" description="Helical" evidence="1">
    <location>
        <begin position="21"/>
        <end position="40"/>
    </location>
</feature>
<organism evidence="2 3">
    <name type="scientific">Phaseolus coccineus</name>
    <name type="common">Scarlet runner bean</name>
    <name type="synonym">Phaseolus multiflorus</name>
    <dbReference type="NCBI Taxonomy" id="3886"/>
    <lineage>
        <taxon>Eukaryota</taxon>
        <taxon>Viridiplantae</taxon>
        <taxon>Streptophyta</taxon>
        <taxon>Embryophyta</taxon>
        <taxon>Tracheophyta</taxon>
        <taxon>Spermatophyta</taxon>
        <taxon>Magnoliopsida</taxon>
        <taxon>eudicotyledons</taxon>
        <taxon>Gunneridae</taxon>
        <taxon>Pentapetalae</taxon>
        <taxon>rosids</taxon>
        <taxon>fabids</taxon>
        <taxon>Fabales</taxon>
        <taxon>Fabaceae</taxon>
        <taxon>Papilionoideae</taxon>
        <taxon>50 kb inversion clade</taxon>
        <taxon>NPAAA clade</taxon>
        <taxon>indigoferoid/millettioid clade</taxon>
        <taxon>Phaseoleae</taxon>
        <taxon>Phaseolus</taxon>
    </lineage>
</organism>
<keyword evidence="1" id="KW-1133">Transmembrane helix</keyword>
<protein>
    <submittedName>
        <fullName evidence="2">Uncharacterized protein</fullName>
    </submittedName>
</protein>